<evidence type="ECO:0000256" key="1">
    <source>
        <dbReference type="SAM" id="MobiDB-lite"/>
    </source>
</evidence>
<feature type="region of interest" description="Disordered" evidence="1">
    <location>
        <begin position="54"/>
        <end position="97"/>
    </location>
</feature>
<evidence type="ECO:0000313" key="2">
    <source>
        <dbReference type="EMBL" id="TNN24438.1"/>
    </source>
</evidence>
<sequence>MAPSHRGGASKAPQGAGSWRRGADTGCCCNRQYCDVNNSDNYCEEDAAAQALGHVGHDDADEEDDGLQPAVAQDDGEDEEADAQEDGHARDEVDEVLDLDVDGRAADFELRRQRGDATHHRPVAGADHDAVSRT</sequence>
<dbReference type="AlphaFoldDB" id="A0A4Z2E6L4"/>
<feature type="compositionally biased region" description="Basic and acidic residues" evidence="1">
    <location>
        <begin position="110"/>
        <end position="119"/>
    </location>
</feature>
<name>A0A4Z2E6L4_9TELE</name>
<accession>A0A4Z2E6L4</accession>
<dbReference type="EMBL" id="SRLO01015365">
    <property type="protein sequence ID" value="TNN24438.1"/>
    <property type="molecule type" value="Genomic_DNA"/>
</dbReference>
<evidence type="ECO:0000313" key="3">
    <source>
        <dbReference type="Proteomes" id="UP000314294"/>
    </source>
</evidence>
<gene>
    <name evidence="2" type="ORF">EYF80_065436</name>
</gene>
<organism evidence="2 3">
    <name type="scientific">Liparis tanakae</name>
    <name type="common">Tanaka's snailfish</name>
    <dbReference type="NCBI Taxonomy" id="230148"/>
    <lineage>
        <taxon>Eukaryota</taxon>
        <taxon>Metazoa</taxon>
        <taxon>Chordata</taxon>
        <taxon>Craniata</taxon>
        <taxon>Vertebrata</taxon>
        <taxon>Euteleostomi</taxon>
        <taxon>Actinopterygii</taxon>
        <taxon>Neopterygii</taxon>
        <taxon>Teleostei</taxon>
        <taxon>Neoteleostei</taxon>
        <taxon>Acanthomorphata</taxon>
        <taxon>Eupercaria</taxon>
        <taxon>Perciformes</taxon>
        <taxon>Cottioidei</taxon>
        <taxon>Cottales</taxon>
        <taxon>Liparidae</taxon>
        <taxon>Liparis</taxon>
    </lineage>
</organism>
<dbReference type="Proteomes" id="UP000314294">
    <property type="component" value="Unassembled WGS sequence"/>
</dbReference>
<feature type="region of interest" description="Disordered" evidence="1">
    <location>
        <begin position="110"/>
        <end position="134"/>
    </location>
</feature>
<feature type="region of interest" description="Disordered" evidence="1">
    <location>
        <begin position="1"/>
        <end position="22"/>
    </location>
</feature>
<reference evidence="2 3" key="1">
    <citation type="submission" date="2019-03" db="EMBL/GenBank/DDBJ databases">
        <title>First draft genome of Liparis tanakae, snailfish: a comprehensive survey of snailfish specific genes.</title>
        <authorList>
            <person name="Kim W."/>
            <person name="Song I."/>
            <person name="Jeong J.-H."/>
            <person name="Kim D."/>
            <person name="Kim S."/>
            <person name="Ryu S."/>
            <person name="Song J.Y."/>
            <person name="Lee S.K."/>
        </authorList>
    </citation>
    <scope>NUCLEOTIDE SEQUENCE [LARGE SCALE GENOMIC DNA]</scope>
    <source>
        <tissue evidence="2">Muscle</tissue>
    </source>
</reference>
<protein>
    <submittedName>
        <fullName evidence="2">Uncharacterized protein</fullName>
    </submittedName>
</protein>
<proteinExistence type="predicted"/>
<keyword evidence="3" id="KW-1185">Reference proteome</keyword>
<feature type="compositionally biased region" description="Acidic residues" evidence="1">
    <location>
        <begin position="74"/>
        <end position="84"/>
    </location>
</feature>
<comment type="caution">
    <text evidence="2">The sequence shown here is derived from an EMBL/GenBank/DDBJ whole genome shotgun (WGS) entry which is preliminary data.</text>
</comment>